<dbReference type="Pfam" id="PF05964">
    <property type="entry name" value="FYRN"/>
    <property type="match status" value="1"/>
</dbReference>
<evidence type="ECO:0000256" key="4">
    <source>
        <dbReference type="ARBA" id="ARBA00023242"/>
    </source>
</evidence>
<feature type="domain" description="JmjN" evidence="6">
    <location>
        <begin position="196"/>
        <end position="237"/>
    </location>
</feature>
<dbReference type="Pfam" id="PF02375">
    <property type="entry name" value="JmjN"/>
    <property type="match status" value="1"/>
</dbReference>
<evidence type="ECO:0000256" key="1">
    <source>
        <dbReference type="ARBA" id="ARBA00004123"/>
    </source>
</evidence>
<feature type="region of interest" description="Disordered" evidence="5">
    <location>
        <begin position="348"/>
        <end position="371"/>
    </location>
</feature>
<dbReference type="Pfam" id="PF05965">
    <property type="entry name" value="FYRC"/>
    <property type="match status" value="1"/>
</dbReference>
<feature type="compositionally biased region" description="Polar residues" evidence="5">
    <location>
        <begin position="297"/>
        <end position="307"/>
    </location>
</feature>
<dbReference type="SMART" id="SM00542">
    <property type="entry name" value="FYRC"/>
    <property type="match status" value="1"/>
</dbReference>
<feature type="region of interest" description="Disordered" evidence="5">
    <location>
        <begin position="903"/>
        <end position="925"/>
    </location>
</feature>
<dbReference type="InterPro" id="IPR003349">
    <property type="entry name" value="JmjN"/>
</dbReference>
<name>A0ABP0UNZ6_9BRYO</name>
<evidence type="ECO:0000256" key="5">
    <source>
        <dbReference type="SAM" id="MobiDB-lite"/>
    </source>
</evidence>
<feature type="region of interest" description="Disordered" evidence="5">
    <location>
        <begin position="66"/>
        <end position="128"/>
    </location>
</feature>
<feature type="region of interest" description="Disordered" evidence="5">
    <location>
        <begin position="1210"/>
        <end position="1234"/>
    </location>
</feature>
<keyword evidence="2" id="KW-0560">Oxidoreductase</keyword>
<dbReference type="SMART" id="SM00558">
    <property type="entry name" value="JmjC"/>
    <property type="match status" value="1"/>
</dbReference>
<dbReference type="InterPro" id="IPR003888">
    <property type="entry name" value="FYrich_N"/>
</dbReference>
<feature type="domain" description="JmjC" evidence="7">
    <location>
        <begin position="424"/>
        <end position="590"/>
    </location>
</feature>
<dbReference type="PANTHER" id="PTHR10694">
    <property type="entry name" value="LYSINE-SPECIFIC DEMETHYLASE"/>
    <property type="match status" value="1"/>
</dbReference>
<dbReference type="Gene3D" id="2.60.120.650">
    <property type="entry name" value="Cupin"/>
    <property type="match status" value="1"/>
</dbReference>
<dbReference type="Gene3D" id="3.30.160.360">
    <property type="match status" value="1"/>
</dbReference>
<dbReference type="Proteomes" id="UP001497512">
    <property type="component" value="Chromosome 5"/>
</dbReference>
<evidence type="ECO:0000256" key="3">
    <source>
        <dbReference type="ARBA" id="ARBA00023004"/>
    </source>
</evidence>
<evidence type="ECO:0000259" key="6">
    <source>
        <dbReference type="PROSITE" id="PS51183"/>
    </source>
</evidence>
<protein>
    <recommendedName>
        <fullName evidence="10">Lysine-specific demethylase JMJ16</fullName>
    </recommendedName>
</protein>
<gene>
    <name evidence="8" type="ORF">CSSPTR1EN2_LOCUS18078</name>
</gene>
<dbReference type="SMART" id="SM00545">
    <property type="entry name" value="JmjN"/>
    <property type="match status" value="1"/>
</dbReference>
<dbReference type="InterPro" id="IPR003347">
    <property type="entry name" value="JmjC_dom"/>
</dbReference>
<keyword evidence="3" id="KW-0408">Iron</keyword>
<feature type="region of interest" description="Disordered" evidence="5">
    <location>
        <begin position="265"/>
        <end position="324"/>
    </location>
</feature>
<organism evidence="8 9">
    <name type="scientific">Sphagnum troendelagicum</name>
    <dbReference type="NCBI Taxonomy" id="128251"/>
    <lineage>
        <taxon>Eukaryota</taxon>
        <taxon>Viridiplantae</taxon>
        <taxon>Streptophyta</taxon>
        <taxon>Embryophyta</taxon>
        <taxon>Bryophyta</taxon>
        <taxon>Sphagnophytina</taxon>
        <taxon>Sphagnopsida</taxon>
        <taxon>Sphagnales</taxon>
        <taxon>Sphagnaceae</taxon>
        <taxon>Sphagnum</taxon>
    </lineage>
</organism>
<dbReference type="InterPro" id="IPR004198">
    <property type="entry name" value="Znf_C5HC2"/>
</dbReference>
<dbReference type="PROSITE" id="PS51183">
    <property type="entry name" value="JMJN"/>
    <property type="match status" value="1"/>
</dbReference>
<comment type="subcellular location">
    <subcellularLocation>
        <location evidence="1">Nucleus</location>
    </subcellularLocation>
</comment>
<dbReference type="Pfam" id="PF02928">
    <property type="entry name" value="zf-C5HC2"/>
    <property type="match status" value="1"/>
</dbReference>
<reference evidence="8" key="1">
    <citation type="submission" date="2024-02" db="EMBL/GenBank/DDBJ databases">
        <authorList>
            <consortium name="ELIXIR-Norway"/>
            <consortium name="Elixir Norway"/>
        </authorList>
    </citation>
    <scope>NUCLEOTIDE SEQUENCE</scope>
</reference>
<evidence type="ECO:0008006" key="10">
    <source>
        <dbReference type="Google" id="ProtNLM"/>
    </source>
</evidence>
<dbReference type="InterPro" id="IPR003889">
    <property type="entry name" value="FYrich_C"/>
</dbReference>
<dbReference type="EMBL" id="OZ019897">
    <property type="protein sequence ID" value="CAK9226116.1"/>
    <property type="molecule type" value="Genomic_DNA"/>
</dbReference>
<evidence type="ECO:0000313" key="8">
    <source>
        <dbReference type="EMBL" id="CAK9226116.1"/>
    </source>
</evidence>
<keyword evidence="9" id="KW-1185">Reference proteome</keyword>
<dbReference type="Pfam" id="PF02373">
    <property type="entry name" value="JmjC"/>
    <property type="match status" value="1"/>
</dbReference>
<evidence type="ECO:0000313" key="9">
    <source>
        <dbReference type="Proteomes" id="UP001497512"/>
    </source>
</evidence>
<evidence type="ECO:0000256" key="2">
    <source>
        <dbReference type="ARBA" id="ARBA00023002"/>
    </source>
</evidence>
<dbReference type="PROSITE" id="PS51543">
    <property type="entry name" value="FYRC"/>
    <property type="match status" value="1"/>
</dbReference>
<dbReference type="PROSITE" id="PS51184">
    <property type="entry name" value="JMJC"/>
    <property type="match status" value="1"/>
</dbReference>
<proteinExistence type="predicted"/>
<dbReference type="PANTHER" id="PTHR10694:SF113">
    <property type="entry name" value="PROTEIN JUMONJI"/>
    <property type="match status" value="1"/>
</dbReference>
<dbReference type="SUPFAM" id="SSF51197">
    <property type="entry name" value="Clavaminate synthase-like"/>
    <property type="match status" value="1"/>
</dbReference>
<keyword evidence="4" id="KW-0539">Nucleus</keyword>
<feature type="compositionally biased region" description="Acidic residues" evidence="5">
    <location>
        <begin position="68"/>
        <end position="78"/>
    </location>
</feature>
<dbReference type="PROSITE" id="PS51542">
    <property type="entry name" value="FYRN"/>
    <property type="match status" value="1"/>
</dbReference>
<sequence>MAAADSMPTPVGNNPLGLSASLGLDAAAVETSFFPKPVEIAKIEDSSHVIITFKKLDFDSPLITEPLGVEDQEEEQERDNDSHVSNQQEDYLLPPPPLQRRRTAAAPHKYAKKCSSEEEELPRSVRRRVHVTYHESDSSGNEEEANDDPGFVHQRLLPPPKLPIGVVRGCPSCHGCQRVVATWRPDAGRKPYLDDAPVFYPEEEEFKDPLAYIASIRTKAEPFGICRVVPPQSWRPPCPLRENSVKFDEMWFPTRVQQVHKLQVREPISKETSPAKQGRKRRRGRLSLGRMGGGGTSSAVASETRLVSTKPPLTPPNDQQEFFGFEPGIPFQLGSFESYAKDFKDQYFRNTDHDDTSPEQCNASHNGEEQKWEPSIDMIEGEYWRIVEQATDQIEVLYGADVETGQFGSGFPKADPGMILDPTSYEKSGWNLNNIARQPGSMLSFEEGDISGVLVPWLYIGMCFSSFCWHVEDHHFYSLNYLHWGAPKIWYGVPSFAASKLEAVMKKHLPDLFDEQPDLLHKLVTQLSPSILKQEGVPVYRLVQQAGDYVITFPHAYHAGFNSGFNVAEAVNVAPVDWLLHGQAAVELYREQCRKTSVSHDKLLLRAARLAVKMSWWSAQQQQSSQGRERRAGGALWKSSSLLPSQLSPGSERVKMECAQSKSLKDIAGGLPGLLNRKKMDSNYDVTDERECELCKYDLHLSAISCECCPDKFSCLLHGHLLCSCPWNKKTLLYRYTLEELTLLLAAVEGKPGAVSKWTNFELQLSIPESPPCPSFPLEEEEEKLQIHPPPLPGYCPFDEDTEGTSAAAAAQDTATEVNIQRAISRAKVVCSERDGVPPPTSRELVAPFADGGLLLAGDRSNTGQCLDSTPPMTKLSYVAVATAAGSVKPTTQVHAEKYDEMTTQSSPLGRQLSVHNKNNNTGTTTTISSSPVMMHHVTETTKADAVIKVVHANGRQQNGCQLQQQAQGTTTIGPRVARVVRSKRSSVELLDTGHLVLRSEWHNKHVIFPAGFKSQIRFYDMIDISHSCIYVSEIVDRGGDARPLFKVSVPVSQPSSTEVFLNESVDECWREIQNRVNDVIIHRRCGHNKLQQQQQLPPLLPPLNGLEMFGLTLPTIIQAVESLDPQHQCIKYWTAKQEFGRSLKSQQDQVQRLTSVELQKQGRNNLGGCYSFQAQKPNSRFSLQEEQCSLASQQQVSMKTPVVVVTGSSSVNSSTNQELLPREELSGTGAAAEADTSLVNTSLTSLRSRKDLYPTLRGFFRKADIEELQVLHSLFHCDIQGAEWSSGVHALTDELQTRIAERMATEEEKKPLLAITLCP</sequence>
<evidence type="ECO:0000259" key="7">
    <source>
        <dbReference type="PROSITE" id="PS51184"/>
    </source>
</evidence>
<accession>A0ABP0UNZ6</accession>